<dbReference type="InterPro" id="IPR014756">
    <property type="entry name" value="Ig_E-set"/>
</dbReference>
<feature type="domain" description="MD-2-related lipid-recognition" evidence="2">
    <location>
        <begin position="2"/>
        <end position="106"/>
    </location>
</feature>
<dbReference type="Proteomes" id="UP000789901">
    <property type="component" value="Unassembled WGS sequence"/>
</dbReference>
<keyword evidence="4" id="KW-1185">Reference proteome</keyword>
<dbReference type="EMBL" id="CAJVQB010078673">
    <property type="protein sequence ID" value="CAG8845214.1"/>
    <property type="molecule type" value="Genomic_DNA"/>
</dbReference>
<gene>
    <name evidence="3" type="ORF">GMARGA_LOCUS37515</name>
</gene>
<reference evidence="3 4" key="1">
    <citation type="submission" date="2021-06" db="EMBL/GenBank/DDBJ databases">
        <authorList>
            <person name="Kallberg Y."/>
            <person name="Tangrot J."/>
            <person name="Rosling A."/>
        </authorList>
    </citation>
    <scope>NUCLEOTIDE SEQUENCE [LARGE SCALE GENOMIC DNA]</scope>
    <source>
        <strain evidence="3 4">120-4 pot B 10/14</strain>
    </source>
</reference>
<protein>
    <recommendedName>
        <fullName evidence="1">Phosphatidylglycerol/phosphatidylinositol transfer protein</fullName>
    </recommendedName>
</protein>
<sequence>FTQCTGTFPNEVTSFSFSPNPIIAGQNVTYTISVDNTATVQHGATFNITTYKQQQVMFNVVSDYCKNLIEGGYECPLEPGNYTFVFSDYMMTTPYDPKNTTIEFDSRTE</sequence>
<organism evidence="3 4">
    <name type="scientific">Gigaspora margarita</name>
    <dbReference type="NCBI Taxonomy" id="4874"/>
    <lineage>
        <taxon>Eukaryota</taxon>
        <taxon>Fungi</taxon>
        <taxon>Fungi incertae sedis</taxon>
        <taxon>Mucoromycota</taxon>
        <taxon>Glomeromycotina</taxon>
        <taxon>Glomeromycetes</taxon>
        <taxon>Diversisporales</taxon>
        <taxon>Gigasporaceae</taxon>
        <taxon>Gigaspora</taxon>
    </lineage>
</organism>
<dbReference type="Pfam" id="PF02221">
    <property type="entry name" value="E1_DerP2_DerF2"/>
    <property type="match status" value="1"/>
</dbReference>
<evidence type="ECO:0000313" key="3">
    <source>
        <dbReference type="EMBL" id="CAG8845214.1"/>
    </source>
</evidence>
<dbReference type="SUPFAM" id="SSF81296">
    <property type="entry name" value="E set domains"/>
    <property type="match status" value="1"/>
</dbReference>
<proteinExistence type="predicted"/>
<feature type="non-terminal residue" evidence="3">
    <location>
        <position position="109"/>
    </location>
</feature>
<comment type="caution">
    <text evidence="3">The sequence shown here is derived from an EMBL/GenBank/DDBJ whole genome shotgun (WGS) entry which is preliminary data.</text>
</comment>
<evidence type="ECO:0000259" key="2">
    <source>
        <dbReference type="Pfam" id="PF02221"/>
    </source>
</evidence>
<dbReference type="InterPro" id="IPR003172">
    <property type="entry name" value="ML_dom"/>
</dbReference>
<evidence type="ECO:0000313" key="4">
    <source>
        <dbReference type="Proteomes" id="UP000789901"/>
    </source>
</evidence>
<evidence type="ECO:0000256" key="1">
    <source>
        <dbReference type="ARBA" id="ARBA00016056"/>
    </source>
</evidence>
<feature type="non-terminal residue" evidence="3">
    <location>
        <position position="1"/>
    </location>
</feature>
<accession>A0ABN7X2R4</accession>
<name>A0ABN7X2R4_GIGMA</name>